<protein>
    <submittedName>
        <fullName evidence="1">Oidioi.mRNA.OKI2018_I69.PAR.g9908.t1.cds</fullName>
    </submittedName>
</protein>
<reference evidence="1 2" key="1">
    <citation type="submission" date="2021-04" db="EMBL/GenBank/DDBJ databases">
        <authorList>
            <person name="Bliznina A."/>
        </authorList>
    </citation>
    <scope>NUCLEOTIDE SEQUENCE [LARGE SCALE GENOMIC DNA]</scope>
</reference>
<name>A0ABN7RTP6_OIKDI</name>
<accession>A0ABN7RTP6</accession>
<evidence type="ECO:0000313" key="1">
    <source>
        <dbReference type="EMBL" id="CAG5081555.1"/>
    </source>
</evidence>
<dbReference type="EMBL" id="OU015568">
    <property type="protein sequence ID" value="CAG5081555.1"/>
    <property type="molecule type" value="Genomic_DNA"/>
</dbReference>
<organism evidence="1 2">
    <name type="scientific">Oikopleura dioica</name>
    <name type="common">Tunicate</name>
    <dbReference type="NCBI Taxonomy" id="34765"/>
    <lineage>
        <taxon>Eukaryota</taxon>
        <taxon>Metazoa</taxon>
        <taxon>Chordata</taxon>
        <taxon>Tunicata</taxon>
        <taxon>Appendicularia</taxon>
        <taxon>Copelata</taxon>
        <taxon>Oikopleuridae</taxon>
        <taxon>Oikopleura</taxon>
    </lineage>
</organism>
<evidence type="ECO:0000313" key="2">
    <source>
        <dbReference type="Proteomes" id="UP001158576"/>
    </source>
</evidence>
<proteinExistence type="predicted"/>
<sequence length="112" mass="13085">MCHTAQRLKMLLITWKPVSILNATRNIENGSNTKKYIAHQSRCEDEICTLCVPMKEKYYDLAYKAAREKARDMLNKLRRKEQLDKIYNKFESATDAIVPTDFNYQGNYAATE</sequence>
<gene>
    <name evidence="1" type="ORF">OKIOD_LOCUS1466</name>
</gene>
<dbReference type="Proteomes" id="UP001158576">
    <property type="component" value="Chromosome PAR"/>
</dbReference>
<keyword evidence="2" id="KW-1185">Reference proteome</keyword>